<evidence type="ECO:0000313" key="2">
    <source>
        <dbReference type="Proteomes" id="UP001057452"/>
    </source>
</evidence>
<protein>
    <submittedName>
        <fullName evidence="1">Uncharacterized protein</fullName>
    </submittedName>
</protein>
<organism evidence="1 2">
    <name type="scientific">Chaenocephalus aceratus</name>
    <name type="common">Blackfin icefish</name>
    <name type="synonym">Chaenichthys aceratus</name>
    <dbReference type="NCBI Taxonomy" id="36190"/>
    <lineage>
        <taxon>Eukaryota</taxon>
        <taxon>Metazoa</taxon>
        <taxon>Chordata</taxon>
        <taxon>Craniata</taxon>
        <taxon>Vertebrata</taxon>
        <taxon>Euteleostomi</taxon>
        <taxon>Actinopterygii</taxon>
        <taxon>Neopterygii</taxon>
        <taxon>Teleostei</taxon>
        <taxon>Neoteleostei</taxon>
        <taxon>Acanthomorphata</taxon>
        <taxon>Eupercaria</taxon>
        <taxon>Perciformes</taxon>
        <taxon>Notothenioidei</taxon>
        <taxon>Channichthyidae</taxon>
        <taxon>Chaenocephalus</taxon>
    </lineage>
</organism>
<dbReference type="Proteomes" id="UP001057452">
    <property type="component" value="Chromosome 6"/>
</dbReference>
<feature type="non-terminal residue" evidence="1">
    <location>
        <position position="161"/>
    </location>
</feature>
<comment type="caution">
    <text evidence="1">The sequence shown here is derived from an EMBL/GenBank/DDBJ whole genome shotgun (WGS) entry which is preliminary data.</text>
</comment>
<reference evidence="1" key="1">
    <citation type="submission" date="2022-05" db="EMBL/GenBank/DDBJ databases">
        <title>Chromosome-level genome of Chaenocephalus aceratus.</title>
        <authorList>
            <person name="Park H."/>
        </authorList>
    </citation>
    <scope>NUCLEOTIDE SEQUENCE</scope>
    <source>
        <strain evidence="1">KU_202001</strain>
    </source>
</reference>
<evidence type="ECO:0000313" key="1">
    <source>
        <dbReference type="EMBL" id="KAI4826199.1"/>
    </source>
</evidence>
<name>A0ACB9XIY1_CHAAC</name>
<feature type="non-terminal residue" evidence="1">
    <location>
        <position position="1"/>
    </location>
</feature>
<keyword evidence="2" id="KW-1185">Reference proteome</keyword>
<dbReference type="EMBL" id="CM043790">
    <property type="protein sequence ID" value="KAI4826199.1"/>
    <property type="molecule type" value="Genomic_DNA"/>
</dbReference>
<sequence length="161" mass="17273">SEIKSSMHSLQGLCERLQALWSLANVFLRGATSSPTEDDAEGGRRSSGEPGCSRSHAGCHFISSILLDYTSRVQVCLLPARHNLGCLLAYSALHLPASCSLLALWRAGAFMLPEPVLSYTGLQEQPFSSEKDPKADEMTAATLPESVRPSGFITRIPPSVG</sequence>
<accession>A0ACB9XIY1</accession>
<gene>
    <name evidence="1" type="ORF">KUCAC02_021840</name>
</gene>
<proteinExistence type="predicted"/>